<dbReference type="Pfam" id="PF11940">
    <property type="entry name" value="DUF3458"/>
    <property type="match status" value="1"/>
</dbReference>
<dbReference type="InterPro" id="IPR038438">
    <property type="entry name" value="PepN_Ig-like_sf"/>
</dbReference>
<dbReference type="Gene3D" id="2.60.40.1730">
    <property type="entry name" value="tricorn interacting facor f3 domain"/>
    <property type="match status" value="1"/>
</dbReference>
<dbReference type="RefSeq" id="WP_014500280.1">
    <property type="nucleotide sequence ID" value="NC_017262.1"/>
</dbReference>
<name>A0A0H3FVN8_ZYMMA</name>
<dbReference type="EMBL" id="CP002850">
    <property type="protein sequence ID" value="AEH61868.1"/>
    <property type="molecule type" value="Genomic_DNA"/>
</dbReference>
<evidence type="ECO:0000256" key="4">
    <source>
        <dbReference type="ARBA" id="ARBA00012564"/>
    </source>
</evidence>
<dbReference type="Gene3D" id="3.30.2010.30">
    <property type="match status" value="1"/>
</dbReference>
<dbReference type="Pfam" id="PF17432">
    <property type="entry name" value="DUF3458_C"/>
    <property type="match status" value="1"/>
</dbReference>
<evidence type="ECO:0000256" key="10">
    <source>
        <dbReference type="ARBA" id="ARBA00022833"/>
    </source>
</evidence>
<evidence type="ECO:0000313" key="18">
    <source>
        <dbReference type="EMBL" id="AEH61868.1"/>
    </source>
</evidence>
<comment type="function">
    <text evidence="12">Aminopeptidase N is involved in the degradation of intracellular peptides generated by protein breakdown during normal growth as well as in response to nutrient starvation.</text>
</comment>
<dbReference type="InterPro" id="IPR024601">
    <property type="entry name" value="Peptidase_M1_pepN_C"/>
</dbReference>
<evidence type="ECO:0000256" key="2">
    <source>
        <dbReference type="ARBA" id="ARBA00001947"/>
    </source>
</evidence>
<dbReference type="EC" id="3.4.11.2" evidence="4 13"/>
<dbReference type="Gene3D" id="1.10.390.10">
    <property type="entry name" value="Neutral Protease Domain 2"/>
    <property type="match status" value="1"/>
</dbReference>
<dbReference type="FunFam" id="1.10.390.10:FF:000002">
    <property type="entry name" value="Aminopeptidase N"/>
    <property type="match status" value="1"/>
</dbReference>
<evidence type="ECO:0000256" key="8">
    <source>
        <dbReference type="ARBA" id="ARBA00022723"/>
    </source>
</evidence>
<feature type="domain" description="Aminopeptidase N-like N-terminal" evidence="17">
    <location>
        <begin position="42"/>
        <end position="191"/>
    </location>
</feature>
<evidence type="ECO:0000259" key="16">
    <source>
        <dbReference type="Pfam" id="PF17432"/>
    </source>
</evidence>
<dbReference type="InterPro" id="IPR027268">
    <property type="entry name" value="Peptidase_M4/M1_CTD_sf"/>
</dbReference>
<evidence type="ECO:0000259" key="14">
    <source>
        <dbReference type="Pfam" id="PF01433"/>
    </source>
</evidence>
<keyword evidence="7" id="KW-0645">Protease</keyword>
<evidence type="ECO:0000256" key="11">
    <source>
        <dbReference type="ARBA" id="ARBA00023049"/>
    </source>
</evidence>
<evidence type="ECO:0000256" key="13">
    <source>
        <dbReference type="NCBIfam" id="TIGR02414"/>
    </source>
</evidence>
<dbReference type="Pfam" id="PF17900">
    <property type="entry name" value="Peptidase_M1_N"/>
    <property type="match status" value="1"/>
</dbReference>
<evidence type="ECO:0000256" key="7">
    <source>
        <dbReference type="ARBA" id="ARBA00022670"/>
    </source>
</evidence>
<dbReference type="PANTHER" id="PTHR46322:SF1">
    <property type="entry name" value="PUROMYCIN-SENSITIVE AMINOPEPTIDASE"/>
    <property type="match status" value="1"/>
</dbReference>
<comment type="similarity">
    <text evidence="3">Belongs to the peptidase M1 family.</text>
</comment>
<feature type="domain" description="Peptidase M1 alanyl aminopeptidase C-terminal" evidence="16">
    <location>
        <begin position="548"/>
        <end position="862"/>
    </location>
</feature>
<sequence length="867" mass="97470">MSENHSDTPVVIHRHAYRPPDWLVPTIALDFALDPQKTRVKARLQVKRNGDHNRPLKLDGNNQKLLAFSVDGQDAQSQVKQEKEGLVIALGGEAHTIETEVEISPESNSQLMGLYASSGLLCTQCEAEGFRRITYFPDRPDILSRYTVRMEADEKAFPVLLSNGNLTLEGKSENGRHFALWNDPFPKPCYLFALVAGNLAAYRDEFITQSGRKVALAIWVRPDDINKTHHAMNALKMAMAWDEKVYGREYDLDQFNIVAVDDFNFGAMENKSLNIFNSRYILADPDTATDADYDAIAGVVAHEYFHNWSGNRVTCRDWFQLSLKEGFTVFRDQSFSADLGSPAVKRIEDVRSLRAAQFPEDAGPLAHPIQPDSYIEISNFYTATVYNKGAEIIRMMHQLLGAEKFRKGTDLYFERHDGEAATCENFVAAMEEASGVDLTDFRHWYHQAGTPELKASLKWDGATKTATLTLSQKTAATPSQPEKQPVVLPVAIALIGKQTGKNLIGEQLLTLTKDSESYRFENLAEEPLLSINRHFSAPVTVENQVSPEDLAFLSANDDDPFARYEAMQQLMLDFMVARVRGEQVDPKTVINAVEKTLTNKDLDNAFIAEAVILPSENMVGEKLDIVDPKRIAEIRDDLRKMLGQTLEKLWQQAYQSCERPSYQYTPEAVGARRLKNVALSYLAAGELADAPSIAWLQFEKADNMTDRRGALDVLVNGFSPEREKALTAFYERYKGNALVIDKWFAVQAFSTRPDVIENVKKLAKHPDFTLKNPNRARALIGSFAHNARAFHDLSGEGYRFVTDMVIALDKINSQTAARMIAPFGRWQRYGSDRAEMMQNALKRILSTPDLSRDVFEQASKSLLPNKA</sequence>
<dbReference type="InterPro" id="IPR012779">
    <property type="entry name" value="Peptidase_M1_pepN"/>
</dbReference>
<evidence type="ECO:0000256" key="5">
    <source>
        <dbReference type="ARBA" id="ARBA00015611"/>
    </source>
</evidence>
<dbReference type="FunFam" id="3.30.2010.30:FF:000002">
    <property type="entry name" value="Putative aminopeptidase N"/>
    <property type="match status" value="1"/>
</dbReference>
<dbReference type="Gene3D" id="2.60.40.1840">
    <property type="match status" value="1"/>
</dbReference>
<dbReference type="CDD" id="cd09600">
    <property type="entry name" value="M1_APN"/>
    <property type="match status" value="1"/>
</dbReference>
<dbReference type="AlphaFoldDB" id="A0A0H3FVN8"/>
<evidence type="ECO:0000256" key="12">
    <source>
        <dbReference type="ARBA" id="ARBA00059739"/>
    </source>
</evidence>
<gene>
    <name evidence="18" type="ordered locus">Zmob_0011</name>
</gene>
<dbReference type="GO" id="GO:0006508">
    <property type="term" value="P:proteolysis"/>
    <property type="evidence" value="ECO:0007669"/>
    <property type="project" value="UniProtKB-UniRule"/>
</dbReference>
<comment type="catalytic activity">
    <reaction evidence="1">
        <text>Release of an N-terminal amino acid, Xaa-|-Yaa- from a peptide, amide or arylamide. Xaa is preferably Ala, but may be most amino acids including Pro (slow action). When a terminal hydrophobic residue is followed by a prolyl residue, the two may be released as an intact Xaa-Pro dipeptide.</text>
        <dbReference type="EC" id="3.4.11.2"/>
    </reaction>
</comment>
<dbReference type="PRINTS" id="PR00756">
    <property type="entry name" value="ALADIPTASE"/>
</dbReference>
<dbReference type="eggNOG" id="COG0308">
    <property type="taxonomic scope" value="Bacteria"/>
</dbReference>
<dbReference type="GO" id="GO:0008237">
    <property type="term" value="F:metallopeptidase activity"/>
    <property type="evidence" value="ECO:0007669"/>
    <property type="project" value="UniProtKB-UniRule"/>
</dbReference>
<proteinExistence type="inferred from homology"/>
<keyword evidence="11" id="KW-0482">Metalloprotease</keyword>
<dbReference type="Proteomes" id="UP000001494">
    <property type="component" value="Chromosome"/>
</dbReference>
<reference evidence="18 19" key="1">
    <citation type="journal article" date="2011" name="J. Bacteriol.">
        <title>Genome sequence of the ethanol-producing Zymomonas mobilis subsp. mobilis lectotype strain ATCC 10988.</title>
        <authorList>
            <person name="Pappas K.M."/>
            <person name="Kouvelis V.N."/>
            <person name="Saunders E."/>
            <person name="Brettin T.S."/>
            <person name="Bruce D."/>
            <person name="Detter C."/>
            <person name="Balakireva M."/>
            <person name="Han C.S."/>
            <person name="Savvakis G."/>
            <person name="Kyrpides N.C."/>
            <person name="Typas M.A."/>
        </authorList>
    </citation>
    <scope>NUCLEOTIDE SEQUENCE [LARGE SCALE GENOMIC DNA]</scope>
    <source>
        <strain evidence="19">ATCC 10988 / DSM 424 / CCUG 17860 / LMG 404 / NCIMB 8938 / NRRL B-806 / ZM1</strain>
    </source>
</reference>
<dbReference type="HOGENOM" id="CLU_007993_2_0_5"/>
<evidence type="ECO:0000259" key="15">
    <source>
        <dbReference type="Pfam" id="PF11940"/>
    </source>
</evidence>
<evidence type="ECO:0000256" key="3">
    <source>
        <dbReference type="ARBA" id="ARBA00010136"/>
    </source>
</evidence>
<dbReference type="Gene3D" id="1.25.50.10">
    <property type="entry name" value="Peptidase M1, alanyl aminopeptidase, C-terminal domain"/>
    <property type="match status" value="1"/>
</dbReference>
<dbReference type="InterPro" id="IPR001930">
    <property type="entry name" value="Peptidase_M1"/>
</dbReference>
<organism evidence="18 19">
    <name type="scientific">Zymomonas mobilis subsp. mobilis (strain ATCC 10988 / DSM 424 / LMG 404 / NCIMB 8938 / NRRL B-806 / ZM1)</name>
    <dbReference type="NCBI Taxonomy" id="555217"/>
    <lineage>
        <taxon>Bacteria</taxon>
        <taxon>Pseudomonadati</taxon>
        <taxon>Pseudomonadota</taxon>
        <taxon>Alphaproteobacteria</taxon>
        <taxon>Sphingomonadales</taxon>
        <taxon>Zymomonadaceae</taxon>
        <taxon>Zymomonas</taxon>
    </lineage>
</organism>
<dbReference type="NCBIfam" id="TIGR02414">
    <property type="entry name" value="pepN_proteo"/>
    <property type="match status" value="1"/>
</dbReference>
<keyword evidence="10" id="KW-0862">Zinc</keyword>
<evidence type="ECO:0000256" key="9">
    <source>
        <dbReference type="ARBA" id="ARBA00022801"/>
    </source>
</evidence>
<accession>A0A0H3FVN8</accession>
<dbReference type="PANTHER" id="PTHR46322">
    <property type="entry name" value="PUROMYCIN-SENSITIVE AMINOPEPTIDASE"/>
    <property type="match status" value="1"/>
</dbReference>
<dbReference type="InterPro" id="IPR045357">
    <property type="entry name" value="Aminopeptidase_N-like_N"/>
</dbReference>
<feature type="domain" description="Peptidase M1 membrane alanine aminopeptidase" evidence="14">
    <location>
        <begin position="231"/>
        <end position="442"/>
    </location>
</feature>
<dbReference type="KEGG" id="zmm:Zmob_0011"/>
<dbReference type="FunFam" id="2.60.40.1730:FF:000005">
    <property type="entry name" value="Aminopeptidase N"/>
    <property type="match status" value="1"/>
</dbReference>
<dbReference type="InterPro" id="IPR037144">
    <property type="entry name" value="Peptidase_M1_pepN_C_sf"/>
</dbReference>
<evidence type="ECO:0000256" key="6">
    <source>
        <dbReference type="ARBA" id="ARBA00022438"/>
    </source>
</evidence>
<dbReference type="GO" id="GO:0008270">
    <property type="term" value="F:zinc ion binding"/>
    <property type="evidence" value="ECO:0007669"/>
    <property type="project" value="InterPro"/>
</dbReference>
<keyword evidence="6 18" id="KW-0031">Aminopeptidase</keyword>
<dbReference type="InterPro" id="IPR035414">
    <property type="entry name" value="Peptidase_M1_pepN_Ig-like"/>
</dbReference>
<dbReference type="GO" id="GO:0016285">
    <property type="term" value="F:alanyl aminopeptidase activity"/>
    <property type="evidence" value="ECO:0007669"/>
    <property type="project" value="UniProtKB-EC"/>
</dbReference>
<dbReference type="InterPro" id="IPR014782">
    <property type="entry name" value="Peptidase_M1_dom"/>
</dbReference>
<dbReference type="SUPFAM" id="SSF63737">
    <property type="entry name" value="Leukotriene A4 hydrolase N-terminal domain"/>
    <property type="match status" value="1"/>
</dbReference>
<evidence type="ECO:0000259" key="17">
    <source>
        <dbReference type="Pfam" id="PF17900"/>
    </source>
</evidence>
<evidence type="ECO:0000256" key="1">
    <source>
        <dbReference type="ARBA" id="ARBA00000098"/>
    </source>
</evidence>
<keyword evidence="9" id="KW-0378">Hydrolase</keyword>
<dbReference type="InterPro" id="IPR042097">
    <property type="entry name" value="Aminopeptidase_N-like_N_sf"/>
</dbReference>
<feature type="domain" description="Peptidase M1 alanyl aminopeptidase Ig-like fold" evidence="15">
    <location>
        <begin position="449"/>
        <end position="543"/>
    </location>
</feature>
<dbReference type="SUPFAM" id="SSF55486">
    <property type="entry name" value="Metalloproteases ('zincins'), catalytic domain"/>
    <property type="match status" value="1"/>
</dbReference>
<evidence type="ECO:0000313" key="19">
    <source>
        <dbReference type="Proteomes" id="UP000001494"/>
    </source>
</evidence>
<protein>
    <recommendedName>
        <fullName evidence="5 13">Aminopeptidase N</fullName>
        <ecNumber evidence="4 13">3.4.11.2</ecNumber>
    </recommendedName>
</protein>
<comment type="cofactor">
    <cofactor evidence="2">
        <name>Zn(2+)</name>
        <dbReference type="ChEBI" id="CHEBI:29105"/>
    </cofactor>
</comment>
<keyword evidence="8" id="KW-0479">Metal-binding</keyword>
<dbReference type="Pfam" id="PF01433">
    <property type="entry name" value="Peptidase_M1"/>
    <property type="match status" value="1"/>
</dbReference>
<dbReference type="OrthoDB" id="100605at2"/>